<dbReference type="InterPro" id="IPR029068">
    <property type="entry name" value="Glyas_Bleomycin-R_OHBP_Dase"/>
</dbReference>
<feature type="domain" description="PhnB-like" evidence="1">
    <location>
        <begin position="2"/>
        <end position="119"/>
    </location>
</feature>
<name>A0A949N765_9ACTN</name>
<dbReference type="PANTHER" id="PTHR33990:SF2">
    <property type="entry name" value="PHNB-LIKE DOMAIN-CONTAINING PROTEIN"/>
    <property type="match status" value="1"/>
</dbReference>
<organism evidence="2 3">
    <name type="scientific">Streptomyces tardus</name>
    <dbReference type="NCBI Taxonomy" id="2780544"/>
    <lineage>
        <taxon>Bacteria</taxon>
        <taxon>Bacillati</taxon>
        <taxon>Actinomycetota</taxon>
        <taxon>Actinomycetes</taxon>
        <taxon>Kitasatosporales</taxon>
        <taxon>Streptomycetaceae</taxon>
        <taxon>Streptomyces</taxon>
    </lineage>
</organism>
<comment type="caution">
    <text evidence="2">The sequence shown here is derived from an EMBL/GenBank/DDBJ whole genome shotgun (WGS) entry which is preliminary data.</text>
</comment>
<dbReference type="Pfam" id="PF06983">
    <property type="entry name" value="3-dmu-9_3-mt"/>
    <property type="match status" value="1"/>
</dbReference>
<evidence type="ECO:0000313" key="3">
    <source>
        <dbReference type="Proteomes" id="UP000694501"/>
    </source>
</evidence>
<dbReference type="EMBL" id="JAELVF020000001">
    <property type="protein sequence ID" value="MBU7597171.1"/>
    <property type="molecule type" value="Genomic_DNA"/>
</dbReference>
<sequence>MQKITTCLWFDDRGEEAMEFYVDVLGGDSRIERVQPSLPADPGRADRPLVVYGTLAGHRVMALNGGAQPFGFNEAVSLSVECADQAEVDRLWTALTADGGEEGECGWLKDRYGLSWQIVPRRLPELLADPDREVANRVMTAMLGMRRLDVRVLEGAAKG</sequence>
<dbReference type="Gene3D" id="3.10.180.10">
    <property type="entry name" value="2,3-Dihydroxybiphenyl 1,2-Dioxygenase, domain 1"/>
    <property type="match status" value="1"/>
</dbReference>
<dbReference type="RefSeq" id="WP_211041942.1">
    <property type="nucleotide sequence ID" value="NZ_JAELVF020000001.1"/>
</dbReference>
<accession>A0A949N765</accession>
<gene>
    <name evidence="2" type="ORF">JGS22_005860</name>
</gene>
<dbReference type="AlphaFoldDB" id="A0A949N765"/>
<reference evidence="2" key="1">
    <citation type="submission" date="2021-06" db="EMBL/GenBank/DDBJ databases">
        <title>Sequencing of actinobacteria type strains.</title>
        <authorList>
            <person name="Nguyen G.-S."/>
            <person name="Wentzel A."/>
        </authorList>
    </citation>
    <scope>NUCLEOTIDE SEQUENCE</scope>
    <source>
        <strain evidence="2">P38-E01</strain>
    </source>
</reference>
<evidence type="ECO:0000313" key="2">
    <source>
        <dbReference type="EMBL" id="MBU7597171.1"/>
    </source>
</evidence>
<dbReference type="PANTHER" id="PTHR33990">
    <property type="entry name" value="PROTEIN YJDN-RELATED"/>
    <property type="match status" value="1"/>
</dbReference>
<dbReference type="PIRSF" id="PIRSF021700">
    <property type="entry name" value="3_dmu_93_MTrfase"/>
    <property type="match status" value="1"/>
</dbReference>
<protein>
    <submittedName>
        <fullName evidence="2">VOC family protein</fullName>
    </submittedName>
</protein>
<dbReference type="InterPro" id="IPR028973">
    <property type="entry name" value="PhnB-like"/>
</dbReference>
<proteinExistence type="predicted"/>
<dbReference type="CDD" id="cd06588">
    <property type="entry name" value="PhnB_like"/>
    <property type="match status" value="1"/>
</dbReference>
<dbReference type="InterPro" id="IPR009725">
    <property type="entry name" value="3_dmu_93_MTrfase"/>
</dbReference>
<dbReference type="SUPFAM" id="SSF54593">
    <property type="entry name" value="Glyoxalase/Bleomycin resistance protein/Dihydroxybiphenyl dioxygenase"/>
    <property type="match status" value="1"/>
</dbReference>
<evidence type="ECO:0000259" key="1">
    <source>
        <dbReference type="Pfam" id="PF06983"/>
    </source>
</evidence>
<dbReference type="Proteomes" id="UP000694501">
    <property type="component" value="Unassembled WGS sequence"/>
</dbReference>
<keyword evidence="3" id="KW-1185">Reference proteome</keyword>